<feature type="compositionally biased region" description="Polar residues" evidence="1">
    <location>
        <begin position="746"/>
        <end position="761"/>
    </location>
</feature>
<feature type="region of interest" description="Disordered" evidence="1">
    <location>
        <begin position="362"/>
        <end position="797"/>
    </location>
</feature>
<sequence>MRGNGSGLRESFPKLGTAMIGSPAVFVDADPRSTRSVLHALYLLPQSAPVFIFGRMASRGPAHPAPGPAHNYGPRPSDLGRGGGDAPRGPRSQFGQRPPLSSNFSSSSSLRAEGRELRDAPPLGSDRGRPPRDRAFDARDRIPSPRERSPPRLGRDTREYPPHRESDAFRGRRGSRDGMLPATSSYQPDGPPSFGGPPPRDSFRGGRGRGESVFRGGRGRGRPIDDREPLRRSPPPRWGADRTIDGRDIERRDDRRVDRREDGGRPDWVDREHDYDRARRDVAPPRITPRASSDSLGPSNAQQPAAPYVNPERQAMLESAGVDVSVRRPSLAPSSASRGQVIRESAGNEYHLDGRAEAALNRYGSRAASPPPQAPAVPAFTLSFTPQALGTTPSHAQRAPITTASAGARNDGGVQANSAPFSAPSKAEGRSSATPLNRQYPNQSVQQQPTKVIPPAATPTAPRSVDSGEASPLDRRVQPRRSWEAPAGTSGNAPSSVGGDLRNPSMDTTSSRLPNPLHNVPETRPGRAARPESPRMQQHARLPDQGPPQGPKAPWPQSTQSSQNSRPPFALSQGPYSGQPQSAGFVRPKTPPPTAPSGPRNRAASVSPKVLHNAVPTAPKAIRPPPPLNRVGDRAPSLNGRPPGGVSAAHQWAPPTAPRASQQWNQWKRPGVAGTAAASDRAIPPKRESNADDVQSGGMRSSLHFDAKHAHAVSTAQSIAARIAPPGTGRHDAERMDISHDLSARKTVTPTGYSARSSFFGQPQEKSEEETGTSDAADESLSTSEEEDLEIEDPTLFEAKFERQKRELEKKLADLSTRHLRSVTPLEAIARTARVTWEDVERVRERDAKMDIDDPQHGQPLTTTSESDEMVDVVTPKGVDVTSVAIKEQPDAILPVRPLRRPSPELVLLPHLHKGGEAAFQDTKQYQRKLDRQERETEAMLVLLDVEMADEQGEEDELTIVFNDRIWDWYELCEDLDKIREVEEALERQQSAEPQPEPEITSLMPTNPALQSRIKYNSEYEFEMVLKQSEETARLEQERADRELLKIQADMEKEAVVPEQMTAKQMDATRFIDNNRLRDPDSLTMVFSYEAPPDDFLEHEKTIFAAAFRDTPKRWSDIADQLPGREPKDCIRHYYANKWDGRYKDKKGGRKKGGTRGRGGKSAPRGKGSAAMADMARIEEHVPGVSDSGRPKRAAAPTTFGEREMDAKAMLAKDSPVKRPNNGEAAQDKPVKRRKAAGDKPGRKSKAAAVQQPLAQLAAAPSMSPAQRYMTSIIPAKEEPMHDRRLDDARLLADMRAGNRLAPETHSVYISQQPFVASGPIPVDAGDEYDRANVLSIANSRQSASSYWSVPEQNDFSKYIMHFGTDFAAIANHMGTKTQTMIKNHYQRSVDGGNRPELEAYANQANKRRERGEDMGAPPTPTPINKRKYDNPPNPGQRTLPSQDDAMDVDEPATMQRPQSMKHASPPQFQSQPSFVKSAQATPVQAPRVAPSPVSVPATASTPLAPPAALSRPPVQQAMGSHVNIFGDSRPESRVGFPPGGAFRHLQQTTTSGQPPPLSRPIKDAHDSSFITSLKEQQEEAMRMQGHYHEQDREDRFDMSRHRATMQQLNNPLMRRSPGNQPLQMQEERKPIIDERASQHSRQFPPPDGPLRRLPESPIFGGDMPPLGQHPASIRRLPLDPMPPMRGDPRHAQLGMAQAPRPSVTPAQDPAPPPKRSNVMSLLNSEPEEPKPPPQRTVPDIAQAGRSRGSIDSPIGHAHTTAPLAPPASTFSRPTFGQPAAPQSAFQRMPFGQSSNMSSPQPVKQENPLSGNAIPRQNPPSKADWAARVLGQSSQSSPANAAPAPALEREVRPYYSHRSSLLGGIGDVGRANPSPPPPRMLMGHSRTPSLTGQGPTQPPRERAGFLPSQQQQQQQQGQQQGAGVAVPSLQGSAFGQPAPLPFGHSISRPPQDQLRHGHNSSISGGFPTLQQQQQHQRTQSRDDIIRSEQQLFNARQQQQHQEQEWQQRMQDERHMREEQNRRLHEERNREQQQRRMQDERQMQQEQHERRSQDEQRRMQDDREAEHRRREQQFIAQREHERQQQQGQQQQMQPPFGRSLGGPQGMVPQPQPLQQQQPQPFKPASAAFDDRPTAAGIPSLREQSMREAHDRFQQEHEREQRMRREAAGFGQREPGEEERRREGGEGLFGRRGTPLGGTGGFGQPQQPPPSGQGEEQPRR</sequence>
<evidence type="ECO:0000259" key="2">
    <source>
        <dbReference type="SMART" id="SM00717"/>
    </source>
</evidence>
<feature type="region of interest" description="Disordered" evidence="1">
    <location>
        <begin position="1406"/>
        <end position="1594"/>
    </location>
</feature>
<dbReference type="GO" id="GO:0006357">
    <property type="term" value="P:regulation of transcription by RNA polymerase II"/>
    <property type="evidence" value="ECO:0007669"/>
    <property type="project" value="TreeGrafter"/>
</dbReference>
<dbReference type="Pfam" id="PF00249">
    <property type="entry name" value="Myb_DNA-binding"/>
    <property type="match status" value="2"/>
</dbReference>
<feature type="compositionally biased region" description="Basic and acidic residues" evidence="1">
    <location>
        <begin position="2172"/>
        <end position="2183"/>
    </location>
</feature>
<dbReference type="Gene3D" id="1.20.58.1880">
    <property type="match status" value="1"/>
</dbReference>
<feature type="domain" description="Myb-like" evidence="2">
    <location>
        <begin position="1344"/>
        <end position="1392"/>
    </location>
</feature>
<proteinExistence type="predicted"/>
<feature type="compositionally biased region" description="Basic and acidic residues" evidence="1">
    <location>
        <begin position="222"/>
        <end position="231"/>
    </location>
</feature>
<dbReference type="EMBL" id="NAJO01000021">
    <property type="protein sequence ID" value="OQO04720.1"/>
    <property type="molecule type" value="Genomic_DNA"/>
</dbReference>
<dbReference type="Gene3D" id="1.10.10.60">
    <property type="entry name" value="Homeodomain-like"/>
    <property type="match status" value="1"/>
</dbReference>
<feature type="compositionally biased region" description="Basic and acidic residues" evidence="1">
    <location>
        <begin position="201"/>
        <end position="212"/>
    </location>
</feature>
<feature type="compositionally biased region" description="Basic and acidic residues" evidence="1">
    <location>
        <begin position="239"/>
        <end position="283"/>
    </location>
</feature>
<gene>
    <name evidence="3" type="ORF">B0A48_09643</name>
</gene>
<feature type="region of interest" description="Disordered" evidence="1">
    <location>
        <begin position="1607"/>
        <end position="2218"/>
    </location>
</feature>
<name>A0A1V8T060_9PEZI</name>
<dbReference type="STRING" id="1507870.A0A1V8T060"/>
<feature type="compositionally biased region" description="Low complexity" evidence="1">
    <location>
        <begin position="1909"/>
        <end position="1921"/>
    </location>
</feature>
<feature type="compositionally biased region" description="Basic residues" evidence="1">
    <location>
        <begin position="1144"/>
        <end position="1159"/>
    </location>
</feature>
<dbReference type="SUPFAM" id="SSF46689">
    <property type="entry name" value="Homeodomain-like"/>
    <property type="match status" value="2"/>
</dbReference>
<feature type="compositionally biased region" description="Low complexity" evidence="1">
    <location>
        <begin position="328"/>
        <end position="337"/>
    </location>
</feature>
<feature type="region of interest" description="Disordered" evidence="1">
    <location>
        <begin position="62"/>
        <end position="308"/>
    </location>
</feature>
<dbReference type="InterPro" id="IPR051571">
    <property type="entry name" value="N-CoR_corepressor"/>
</dbReference>
<protein>
    <recommendedName>
        <fullName evidence="2">Myb-like domain-containing protein</fullName>
    </recommendedName>
</protein>
<dbReference type="CDD" id="cd00167">
    <property type="entry name" value="SANT"/>
    <property type="match status" value="2"/>
</dbReference>
<dbReference type="InterPro" id="IPR001005">
    <property type="entry name" value="SANT/Myb"/>
</dbReference>
<dbReference type="Proteomes" id="UP000192596">
    <property type="component" value="Unassembled WGS sequence"/>
</dbReference>
<accession>A0A1V8T060</accession>
<dbReference type="InterPro" id="IPR009057">
    <property type="entry name" value="Homeodomain-like_sf"/>
</dbReference>
<feature type="compositionally biased region" description="Polar residues" evidence="1">
    <location>
        <begin position="382"/>
        <end position="405"/>
    </location>
</feature>
<feature type="compositionally biased region" description="Basic and acidic residues" evidence="1">
    <location>
        <begin position="2142"/>
        <end position="2165"/>
    </location>
</feature>
<feature type="compositionally biased region" description="Basic and acidic residues" evidence="1">
    <location>
        <begin position="1576"/>
        <end position="1594"/>
    </location>
</feature>
<feature type="compositionally biased region" description="Basic and acidic residues" evidence="1">
    <location>
        <begin position="126"/>
        <end position="176"/>
    </location>
</feature>
<dbReference type="InParanoid" id="A0A1V8T060"/>
<dbReference type="SMART" id="SM00717">
    <property type="entry name" value="SANT"/>
    <property type="match status" value="2"/>
</dbReference>
<keyword evidence="4" id="KW-1185">Reference proteome</keyword>
<dbReference type="GO" id="GO:0034967">
    <property type="term" value="C:Set3 complex"/>
    <property type="evidence" value="ECO:0007669"/>
    <property type="project" value="TreeGrafter"/>
</dbReference>
<feature type="compositionally biased region" description="Polar residues" evidence="1">
    <location>
        <begin position="556"/>
        <end position="566"/>
    </location>
</feature>
<dbReference type="PANTHER" id="PTHR13992">
    <property type="entry name" value="NUCLEAR RECEPTOR CO-REPRESSOR RELATED NCOR"/>
    <property type="match status" value="1"/>
</dbReference>
<feature type="compositionally biased region" description="Basic and acidic residues" evidence="1">
    <location>
        <begin position="1626"/>
        <end position="1638"/>
    </location>
</feature>
<feature type="compositionally biased region" description="Acidic residues" evidence="1">
    <location>
        <begin position="767"/>
        <end position="795"/>
    </location>
</feature>
<feature type="compositionally biased region" description="Polar residues" evidence="1">
    <location>
        <begin position="431"/>
        <end position="450"/>
    </location>
</feature>
<feature type="compositionally biased region" description="Gly residues" evidence="1">
    <location>
        <begin position="2184"/>
        <end position="2201"/>
    </location>
</feature>
<feature type="compositionally biased region" description="Polar residues" evidence="1">
    <location>
        <begin position="1792"/>
        <end position="1810"/>
    </location>
</feature>
<feature type="compositionally biased region" description="Low complexity" evidence="1">
    <location>
        <begin position="1483"/>
        <end position="1514"/>
    </location>
</feature>
<feature type="compositionally biased region" description="Low complexity" evidence="1">
    <location>
        <begin position="1247"/>
        <end position="1266"/>
    </location>
</feature>
<feature type="compositionally biased region" description="Basic and acidic residues" evidence="1">
    <location>
        <begin position="729"/>
        <end position="744"/>
    </location>
</feature>
<feature type="compositionally biased region" description="Low complexity" evidence="1">
    <location>
        <begin position="2104"/>
        <end position="2118"/>
    </location>
</feature>
<feature type="compositionally biased region" description="Low complexity" evidence="1">
    <location>
        <begin position="2083"/>
        <end position="2092"/>
    </location>
</feature>
<feature type="compositionally biased region" description="Basic and acidic residues" evidence="1">
    <location>
        <begin position="472"/>
        <end position="483"/>
    </location>
</feature>
<feature type="compositionally biased region" description="Pro residues" evidence="1">
    <location>
        <begin position="545"/>
        <end position="554"/>
    </location>
</feature>
<feature type="compositionally biased region" description="Low complexity" evidence="1">
    <location>
        <begin position="1760"/>
        <end position="1770"/>
    </location>
</feature>
<feature type="compositionally biased region" description="Low complexity" evidence="1">
    <location>
        <begin position="1832"/>
        <end position="1846"/>
    </location>
</feature>
<evidence type="ECO:0000313" key="4">
    <source>
        <dbReference type="Proteomes" id="UP000192596"/>
    </source>
</evidence>
<feature type="region of interest" description="Disordered" evidence="1">
    <location>
        <begin position="328"/>
        <end position="350"/>
    </location>
</feature>
<evidence type="ECO:0000256" key="1">
    <source>
        <dbReference type="SAM" id="MobiDB-lite"/>
    </source>
</evidence>
<feature type="compositionally biased region" description="Polar residues" evidence="1">
    <location>
        <begin position="1467"/>
        <end position="1482"/>
    </location>
</feature>
<feature type="compositionally biased region" description="Polar residues" evidence="1">
    <location>
        <begin position="290"/>
        <end position="303"/>
    </location>
</feature>
<dbReference type="PANTHER" id="PTHR13992:SF39">
    <property type="entry name" value="SMRTER, ISOFORM G"/>
    <property type="match status" value="1"/>
</dbReference>
<evidence type="ECO:0000313" key="3">
    <source>
        <dbReference type="EMBL" id="OQO04720.1"/>
    </source>
</evidence>
<feature type="domain" description="Myb-like" evidence="2">
    <location>
        <begin position="1092"/>
        <end position="1140"/>
    </location>
</feature>
<feature type="compositionally biased region" description="Basic and acidic residues" evidence="1">
    <location>
        <begin position="2001"/>
        <end position="2082"/>
    </location>
</feature>
<feature type="compositionally biased region" description="Basic and acidic residues" evidence="1">
    <location>
        <begin position="1226"/>
        <end position="1242"/>
    </location>
</feature>
<dbReference type="OrthoDB" id="10258692at2759"/>
<reference evidence="4" key="1">
    <citation type="submission" date="2017-03" db="EMBL/GenBank/DDBJ databases">
        <title>Genomes of endolithic fungi from Antarctica.</title>
        <authorList>
            <person name="Coleine C."/>
            <person name="Masonjones S."/>
            <person name="Stajich J.E."/>
        </authorList>
    </citation>
    <scope>NUCLEOTIDE SEQUENCE [LARGE SCALE GENOMIC DNA]</scope>
    <source>
        <strain evidence="4">CCFEE 5527</strain>
    </source>
</reference>
<feature type="compositionally biased region" description="Pro residues" evidence="1">
    <location>
        <begin position="189"/>
        <end position="200"/>
    </location>
</feature>
<feature type="compositionally biased region" description="Polar residues" evidence="1">
    <location>
        <begin position="1886"/>
        <end position="1895"/>
    </location>
</feature>
<feature type="region of interest" description="Disordered" evidence="1">
    <location>
        <begin position="1142"/>
        <end position="1266"/>
    </location>
</feature>
<organism evidence="3 4">
    <name type="scientific">Cryoendolithus antarcticus</name>
    <dbReference type="NCBI Taxonomy" id="1507870"/>
    <lineage>
        <taxon>Eukaryota</taxon>
        <taxon>Fungi</taxon>
        <taxon>Dikarya</taxon>
        <taxon>Ascomycota</taxon>
        <taxon>Pezizomycotina</taxon>
        <taxon>Dothideomycetes</taxon>
        <taxon>Dothideomycetidae</taxon>
        <taxon>Cladosporiales</taxon>
        <taxon>Cladosporiaceae</taxon>
        <taxon>Cryoendolithus</taxon>
    </lineage>
</organism>
<comment type="caution">
    <text evidence="3">The sequence shown here is derived from an EMBL/GenBank/DDBJ whole genome shotgun (WGS) entry which is preliminary data.</text>
</comment>